<dbReference type="Pfam" id="PF01594">
    <property type="entry name" value="AI-2E_transport"/>
    <property type="match status" value="1"/>
</dbReference>
<evidence type="ECO:0000256" key="3">
    <source>
        <dbReference type="ARBA" id="ARBA00022692"/>
    </source>
</evidence>
<protein>
    <recommendedName>
        <fullName evidence="9">AI-2E family transporter</fullName>
    </recommendedName>
</protein>
<comment type="subcellular location">
    <subcellularLocation>
        <location evidence="1">Membrane</location>
        <topology evidence="1">Multi-pass membrane protein</topology>
    </subcellularLocation>
</comment>
<keyword evidence="5 6" id="KW-0472">Membrane</keyword>
<evidence type="ECO:0000256" key="6">
    <source>
        <dbReference type="SAM" id="Phobius"/>
    </source>
</evidence>
<keyword evidence="4 6" id="KW-1133">Transmembrane helix</keyword>
<evidence type="ECO:0000256" key="1">
    <source>
        <dbReference type="ARBA" id="ARBA00004141"/>
    </source>
</evidence>
<dbReference type="PANTHER" id="PTHR21716">
    <property type="entry name" value="TRANSMEMBRANE PROTEIN"/>
    <property type="match status" value="1"/>
</dbReference>
<keyword evidence="8" id="KW-1185">Reference proteome</keyword>
<accession>G9QQ04</accession>
<name>G9QQ04_9BACI</name>
<feature type="transmembrane region" description="Helical" evidence="6">
    <location>
        <begin position="280"/>
        <end position="302"/>
    </location>
</feature>
<dbReference type="EMBL" id="ACWF01000158">
    <property type="protein sequence ID" value="EHL73318.1"/>
    <property type="molecule type" value="Genomic_DNA"/>
</dbReference>
<feature type="transmembrane region" description="Helical" evidence="6">
    <location>
        <begin position="39"/>
        <end position="61"/>
    </location>
</feature>
<dbReference type="InterPro" id="IPR002549">
    <property type="entry name" value="AI-2E-like"/>
</dbReference>
<evidence type="ECO:0000256" key="4">
    <source>
        <dbReference type="ARBA" id="ARBA00022989"/>
    </source>
</evidence>
<feature type="transmembrane region" description="Helical" evidence="6">
    <location>
        <begin position="12"/>
        <end position="33"/>
    </location>
</feature>
<evidence type="ECO:0000313" key="7">
    <source>
        <dbReference type="EMBL" id="EHL73318.1"/>
    </source>
</evidence>
<dbReference type="Proteomes" id="UP000011747">
    <property type="component" value="Unassembled WGS sequence"/>
</dbReference>
<dbReference type="PANTHER" id="PTHR21716:SF15">
    <property type="entry name" value="TRANSPORT PROTEIN YRRI-RELATED"/>
    <property type="match status" value="1"/>
</dbReference>
<comment type="similarity">
    <text evidence="2">Belongs to the autoinducer-2 exporter (AI-2E) (TC 2.A.86) family.</text>
</comment>
<feature type="transmembrane region" description="Helical" evidence="6">
    <location>
        <begin position="221"/>
        <end position="238"/>
    </location>
</feature>
<evidence type="ECO:0000313" key="8">
    <source>
        <dbReference type="Proteomes" id="UP000011747"/>
    </source>
</evidence>
<evidence type="ECO:0000256" key="5">
    <source>
        <dbReference type="ARBA" id="ARBA00023136"/>
    </source>
</evidence>
<feature type="transmembrane region" description="Helical" evidence="6">
    <location>
        <begin position="73"/>
        <end position="91"/>
    </location>
</feature>
<proteinExistence type="inferred from homology"/>
<gene>
    <name evidence="7" type="ORF">HMPREF1015_00371</name>
</gene>
<comment type="caution">
    <text evidence="7">The sequence shown here is derived from an EMBL/GenBank/DDBJ whole genome shotgun (WGS) entry which is preliminary data.</text>
</comment>
<organism evidence="7 8">
    <name type="scientific">Bacillus smithii 7_3_47FAA</name>
    <dbReference type="NCBI Taxonomy" id="665952"/>
    <lineage>
        <taxon>Bacteria</taxon>
        <taxon>Bacillati</taxon>
        <taxon>Bacillota</taxon>
        <taxon>Bacilli</taxon>
        <taxon>Bacillales</taxon>
        <taxon>Bacillaceae</taxon>
        <taxon>Bacillus</taxon>
    </lineage>
</organism>
<dbReference type="RefSeq" id="WP_003355461.1">
    <property type="nucleotide sequence ID" value="NZ_JH414764.1"/>
</dbReference>
<dbReference type="PATRIC" id="fig|665952.3.peg.3277"/>
<sequence>MDPKRYIKWMYQLVFLLLVFVILYLLVLLKPVWLPFLKVIFTGLFPFFLGAFITYLLHPWVEKLYQAGLPRGLSIFLIYLLFFGGVGYSIYKGIPVIIEQLNELSENAPVLVSQYQHWMFHLERKTSTWPDGLQDQIQARIHAFETWLTNLLALFIGWLTKMLNFLLLFAVVPFVSFYLLKDFHDVKKVIWYLTPKKWRRKGLYFLKDLDESLGGYIRGQILVCVLLGTVAAFLFWMIHMKYPVLLGIIIAVTDIIPYFGPIIGAVPAVVIAVAISNKMAVYVIIIILVLQFLEGNVLSPFIVGKSLNMHPLFIMAALIIGGEVGGIAGLIFAVPFLAVVKVAMVHAKTHLWKPHK</sequence>
<evidence type="ECO:0008006" key="9">
    <source>
        <dbReference type="Google" id="ProtNLM"/>
    </source>
</evidence>
<reference evidence="7 8" key="1">
    <citation type="submission" date="2011-09" db="EMBL/GenBank/DDBJ databases">
        <title>The Genome Sequence of Bacillus smithii 7_3_47FAA.</title>
        <authorList>
            <consortium name="The Broad Institute Genome Sequencing Platform"/>
            <person name="Earl A."/>
            <person name="Ward D."/>
            <person name="Feldgarden M."/>
            <person name="Gevers D."/>
            <person name="Daigneault M."/>
            <person name="Strauss J."/>
            <person name="Allen-Vercoe E."/>
            <person name="Young S.K."/>
            <person name="Zeng Q."/>
            <person name="Gargeya S."/>
            <person name="Fitzgerald M."/>
            <person name="Haas B."/>
            <person name="Abouelleil A."/>
            <person name="Alvarado L."/>
            <person name="Arachchi H.M."/>
            <person name="Berlin A."/>
            <person name="Brown A."/>
            <person name="Chapman S.B."/>
            <person name="Chen Z."/>
            <person name="Dunbar C."/>
            <person name="Freedman E."/>
            <person name="Gearin G."/>
            <person name="Goldberg J."/>
            <person name="Griggs A."/>
            <person name="Gujja S."/>
            <person name="Heiman D."/>
            <person name="Howarth C."/>
            <person name="Larson L."/>
            <person name="Lui A."/>
            <person name="MacDonald P.J.P."/>
            <person name="Montmayeur A."/>
            <person name="Murphy C."/>
            <person name="Neiman D."/>
            <person name="Pearson M."/>
            <person name="Priest M."/>
            <person name="Roberts A."/>
            <person name="Saif S."/>
            <person name="Shea T."/>
            <person name="Shenoy N."/>
            <person name="Sisk P."/>
            <person name="Stolte C."/>
            <person name="Sykes S."/>
            <person name="Wortman J."/>
            <person name="Nusbaum C."/>
            <person name="Birren B."/>
        </authorList>
    </citation>
    <scope>NUCLEOTIDE SEQUENCE [LARGE SCALE GENOMIC DNA]</scope>
    <source>
        <strain evidence="7 8">7_3_47FAA</strain>
    </source>
</reference>
<dbReference type="GO" id="GO:0055085">
    <property type="term" value="P:transmembrane transport"/>
    <property type="evidence" value="ECO:0007669"/>
    <property type="project" value="TreeGrafter"/>
</dbReference>
<dbReference type="AlphaFoldDB" id="G9QQ04"/>
<evidence type="ECO:0000256" key="2">
    <source>
        <dbReference type="ARBA" id="ARBA00009773"/>
    </source>
</evidence>
<feature type="transmembrane region" description="Helical" evidence="6">
    <location>
        <begin position="155"/>
        <end position="180"/>
    </location>
</feature>
<keyword evidence="3 6" id="KW-0812">Transmembrane</keyword>
<dbReference type="GO" id="GO:0016020">
    <property type="term" value="C:membrane"/>
    <property type="evidence" value="ECO:0007669"/>
    <property type="project" value="UniProtKB-SubCell"/>
</dbReference>
<feature type="transmembrane region" description="Helical" evidence="6">
    <location>
        <begin position="314"/>
        <end position="340"/>
    </location>
</feature>
<feature type="transmembrane region" description="Helical" evidence="6">
    <location>
        <begin position="244"/>
        <end position="273"/>
    </location>
</feature>
<dbReference type="HOGENOM" id="CLU_031275_8_2_9"/>